<dbReference type="Pfam" id="PF18253">
    <property type="entry name" value="HipN"/>
    <property type="match status" value="1"/>
</dbReference>
<dbReference type="SUPFAM" id="SSF52833">
    <property type="entry name" value="Thioredoxin-like"/>
    <property type="match status" value="1"/>
</dbReference>
<evidence type="ECO:0000256" key="3">
    <source>
        <dbReference type="ARBA" id="ARBA00022737"/>
    </source>
</evidence>
<evidence type="ECO:0000256" key="1">
    <source>
        <dbReference type="ARBA" id="ARBA00008987"/>
    </source>
</evidence>
<evidence type="ECO:0000313" key="15">
    <source>
        <dbReference type="Proteomes" id="UP000583929"/>
    </source>
</evidence>
<feature type="compositionally biased region" description="Polar residues" evidence="11">
    <location>
        <begin position="23"/>
        <end position="35"/>
    </location>
</feature>
<gene>
    <name evidence="14" type="ORF">G4B88_026561</name>
</gene>
<dbReference type="GO" id="GO:0046983">
    <property type="term" value="F:protein dimerization activity"/>
    <property type="evidence" value="ECO:0007669"/>
    <property type="project" value="InterPro"/>
</dbReference>
<sequence length="748" mass="81587">MERNFLSLSFQNGSLSVKEEESSATASATNDSKSSAPEKFSGMQWSFSNKVSALPQFLSFKAPQDSNNRQIIRKTVNESSPIQKNFTQEKQTGGVIQYGMTVYDPVQHFDHSQEMKIFPLSSNQPNNQTLMSVSSAKNMVSSTMKPQSFGGVPVISPLSVLPSGSSVVGTTDLRNAPKSSSAPAQLTIFYGGSVSVYDDISPEKAQAIMLLAGNGSSLSQNKPPTAMAQGEASSTPRPSTADGFIRNWSHIPSSFTGIPGSISVTMHPDTQGCGGANNTNGLSMVKPMGASTSSSNRLEPPKVVSSVGPATTNVIPASSIAVPVPQARKASLARFLEKRKERVINTSPYNITNKSSDCGTPVSVSDVTSFSINSSSSSPVEAINMDSVKLAELEQFITRCKSNPSLLHNPSLAFFKSYLQSLGAQIPSDPDTLCFLNLTFGSSMDIGNDKFRNSTEDTKEKTDTKKHDSFGEDDAIVESDVELDDSDVVEPDNEPPQKVNNRNISKLDEAIDHITQAITLNPKSAIFYATRASIFVKLKKPNAAIRDANAALEINPDSAKGYKIRGMARALLGHWEEAARDLHVASNIDFDEEIDFALKKIEPNARKIEEHRRKYERLRKAKEARKAEREKQRQFEAQVREVIGIHSISEMETKLISASKTSRLAILYFTATWCGPCRFISPLYVNLASKYPKVVFLKVDIDEARDVAGRWNISSVPTFFFIRNGKEIDKVVGADKNALESKIAQHAG</sequence>
<dbReference type="InterPro" id="IPR018467">
    <property type="entry name" value="CCT_CS"/>
</dbReference>
<dbReference type="FunFam" id="1.25.40.10:FF:000112">
    <property type="entry name" value="FAM10 family protein"/>
    <property type="match status" value="1"/>
</dbReference>
<dbReference type="PROSITE" id="PS51352">
    <property type="entry name" value="THIOREDOXIN_2"/>
    <property type="match status" value="1"/>
</dbReference>
<feature type="domain" description="Thioredoxin" evidence="13">
    <location>
        <begin position="621"/>
        <end position="748"/>
    </location>
</feature>
<dbReference type="GO" id="GO:0016667">
    <property type="term" value="F:oxidoreductase activity, acting on a sulfur group of donors"/>
    <property type="evidence" value="ECO:0007669"/>
    <property type="project" value="UniProtKB-ARBA"/>
</dbReference>
<dbReference type="FunFam" id="3.40.30.10:FF:000240">
    <property type="entry name" value="TPR repeat-containing thioredoxin TDX"/>
    <property type="match status" value="1"/>
</dbReference>
<comment type="similarity">
    <text evidence="1">Belongs to the thioredoxin family.</text>
</comment>
<dbReference type="InterPro" id="IPR011990">
    <property type="entry name" value="TPR-like_helical_dom_sf"/>
</dbReference>
<feature type="region of interest" description="Disordered" evidence="11">
    <location>
        <begin position="451"/>
        <end position="474"/>
    </location>
</feature>
<evidence type="ECO:0000313" key="14">
    <source>
        <dbReference type="EMBL" id="KAF4385278.1"/>
    </source>
</evidence>
<comment type="caution">
    <text evidence="14">The sequence shown here is derived from an EMBL/GenBank/DDBJ whole genome shotgun (WGS) entry which is preliminary data.</text>
</comment>
<evidence type="ECO:0000256" key="11">
    <source>
        <dbReference type="SAM" id="MobiDB-lite"/>
    </source>
</evidence>
<name>A0A7J6GR88_CANSA</name>
<evidence type="ECO:0000259" key="13">
    <source>
        <dbReference type="PROSITE" id="PS51352"/>
    </source>
</evidence>
<evidence type="ECO:0000256" key="8">
    <source>
        <dbReference type="ARBA" id="ARBA00074081"/>
    </source>
</evidence>
<evidence type="ECO:0000256" key="4">
    <source>
        <dbReference type="ARBA" id="ARBA00022803"/>
    </source>
</evidence>
<evidence type="ECO:0000256" key="7">
    <source>
        <dbReference type="ARBA" id="ARBA00023284"/>
    </source>
</evidence>
<feature type="domain" description="Tify" evidence="12">
    <location>
        <begin position="179"/>
        <end position="214"/>
    </location>
</feature>
<dbReference type="CDD" id="cd02947">
    <property type="entry name" value="TRX_family"/>
    <property type="match status" value="1"/>
</dbReference>
<evidence type="ECO:0000256" key="2">
    <source>
        <dbReference type="ARBA" id="ARBA00022448"/>
    </source>
</evidence>
<evidence type="ECO:0000256" key="10">
    <source>
        <dbReference type="SAM" id="Coils"/>
    </source>
</evidence>
<keyword evidence="3" id="KW-0677">Repeat</keyword>
<dbReference type="InterPro" id="IPR036249">
    <property type="entry name" value="Thioredoxin-like_sf"/>
</dbReference>
<dbReference type="Gene3D" id="3.40.30.10">
    <property type="entry name" value="Glutaredoxin"/>
    <property type="match status" value="1"/>
</dbReference>
<dbReference type="EMBL" id="JAATIQ010000086">
    <property type="protein sequence ID" value="KAF4385278.1"/>
    <property type="molecule type" value="Genomic_DNA"/>
</dbReference>
<dbReference type="Pfam" id="PF00085">
    <property type="entry name" value="Thioredoxin"/>
    <property type="match status" value="1"/>
</dbReference>
<dbReference type="SUPFAM" id="SSF48452">
    <property type="entry name" value="TPR-like"/>
    <property type="match status" value="1"/>
</dbReference>
<proteinExistence type="inferred from homology"/>
<dbReference type="PANTHER" id="PTHR45883">
    <property type="entry name" value="HSC70-INTERACTING PROTEIN"/>
    <property type="match status" value="1"/>
</dbReference>
<keyword evidence="6" id="KW-1015">Disulfide bond</keyword>
<dbReference type="CDD" id="cd14438">
    <property type="entry name" value="Hip_N"/>
    <property type="match status" value="1"/>
</dbReference>
<accession>A0A7J6GR88</accession>
<dbReference type="Pfam" id="PF09425">
    <property type="entry name" value="Jas_motif"/>
    <property type="match status" value="1"/>
</dbReference>
<dbReference type="SMART" id="SM00979">
    <property type="entry name" value="TIFY"/>
    <property type="match status" value="1"/>
</dbReference>
<dbReference type="Gene3D" id="6.10.250.3420">
    <property type="match status" value="1"/>
</dbReference>
<evidence type="ECO:0000256" key="5">
    <source>
        <dbReference type="ARBA" id="ARBA00022982"/>
    </source>
</evidence>
<protein>
    <recommendedName>
        <fullName evidence="8">TPR repeat-containing thioredoxin TDX</fullName>
    </recommendedName>
    <alternativeName>
        <fullName evidence="9">Tetratricoredoxin</fullName>
    </alternativeName>
</protein>
<dbReference type="Pfam" id="PF06200">
    <property type="entry name" value="tify"/>
    <property type="match status" value="1"/>
</dbReference>
<dbReference type="InterPro" id="IPR017937">
    <property type="entry name" value="Thioredoxin_CS"/>
</dbReference>
<evidence type="ECO:0000259" key="12">
    <source>
        <dbReference type="PROSITE" id="PS51320"/>
    </source>
</evidence>
<feature type="compositionally biased region" description="Basic and acidic residues" evidence="11">
    <location>
        <begin position="451"/>
        <end position="470"/>
    </location>
</feature>
<feature type="coiled-coil region" evidence="10">
    <location>
        <begin position="605"/>
        <end position="638"/>
    </location>
</feature>
<reference evidence="14 15" key="1">
    <citation type="journal article" date="2020" name="bioRxiv">
        <title>Sequence and annotation of 42 cannabis genomes reveals extensive copy number variation in cannabinoid synthesis and pathogen resistance genes.</title>
        <authorList>
            <person name="Mckernan K.J."/>
            <person name="Helbert Y."/>
            <person name="Kane L.T."/>
            <person name="Ebling H."/>
            <person name="Zhang L."/>
            <person name="Liu B."/>
            <person name="Eaton Z."/>
            <person name="Mclaughlin S."/>
            <person name="Kingan S."/>
            <person name="Baybayan P."/>
            <person name="Concepcion G."/>
            <person name="Jordan M."/>
            <person name="Riva A."/>
            <person name="Barbazuk W."/>
            <person name="Harkins T."/>
        </authorList>
    </citation>
    <scope>NUCLEOTIDE SEQUENCE [LARGE SCALE GENOMIC DNA]</scope>
    <source>
        <strain evidence="15">cv. Jamaican Lion 4</strain>
        <tissue evidence="14">Leaf</tissue>
    </source>
</reference>
<dbReference type="PROSITE" id="PS51320">
    <property type="entry name" value="TIFY"/>
    <property type="match status" value="1"/>
</dbReference>
<dbReference type="InterPro" id="IPR010399">
    <property type="entry name" value="Tify_dom"/>
</dbReference>
<dbReference type="PANTHER" id="PTHR45883:SF7">
    <property type="entry name" value="TPR REPEAT-CONTAINING THIOREDOXIN TDX"/>
    <property type="match status" value="1"/>
</dbReference>
<dbReference type="AlphaFoldDB" id="A0A7J6GR88"/>
<dbReference type="Gene3D" id="1.25.40.10">
    <property type="entry name" value="Tetratricopeptide repeat domain"/>
    <property type="match status" value="1"/>
</dbReference>
<keyword evidence="4" id="KW-0802">TPR repeat</keyword>
<dbReference type="FunFam" id="6.10.250.3420:FF:000001">
    <property type="entry name" value="Hsc70-interacting protein-like protein"/>
    <property type="match status" value="1"/>
</dbReference>
<keyword evidence="15" id="KW-1185">Reference proteome</keyword>
<keyword evidence="5" id="KW-0249">Electron transport</keyword>
<dbReference type="InterPro" id="IPR034649">
    <property type="entry name" value="Hip_N"/>
</dbReference>
<dbReference type="GO" id="GO:0030544">
    <property type="term" value="F:Hsp70 protein binding"/>
    <property type="evidence" value="ECO:0007669"/>
    <property type="project" value="TreeGrafter"/>
</dbReference>
<dbReference type="Proteomes" id="UP000583929">
    <property type="component" value="Unassembled WGS sequence"/>
</dbReference>
<dbReference type="GO" id="GO:0006950">
    <property type="term" value="P:response to stress"/>
    <property type="evidence" value="ECO:0007669"/>
    <property type="project" value="UniProtKB-ARBA"/>
</dbReference>
<dbReference type="GO" id="GO:0000118">
    <property type="term" value="C:histone deacetylase complex"/>
    <property type="evidence" value="ECO:0007669"/>
    <property type="project" value="TreeGrafter"/>
</dbReference>
<dbReference type="PROSITE" id="PS00194">
    <property type="entry name" value="THIOREDOXIN_1"/>
    <property type="match status" value="1"/>
</dbReference>
<dbReference type="InterPro" id="IPR013766">
    <property type="entry name" value="Thioredoxin_domain"/>
</dbReference>
<feature type="region of interest" description="Disordered" evidence="11">
    <location>
        <begin position="14"/>
        <end position="39"/>
    </location>
</feature>
<keyword evidence="7" id="KW-0676">Redox-active center</keyword>
<keyword evidence="10" id="KW-0175">Coiled coil</keyword>
<evidence type="ECO:0000256" key="6">
    <source>
        <dbReference type="ARBA" id="ARBA00023157"/>
    </source>
</evidence>
<organism evidence="14 15">
    <name type="scientific">Cannabis sativa</name>
    <name type="common">Hemp</name>
    <name type="synonym">Marijuana</name>
    <dbReference type="NCBI Taxonomy" id="3483"/>
    <lineage>
        <taxon>Eukaryota</taxon>
        <taxon>Viridiplantae</taxon>
        <taxon>Streptophyta</taxon>
        <taxon>Embryophyta</taxon>
        <taxon>Tracheophyta</taxon>
        <taxon>Spermatophyta</taxon>
        <taxon>Magnoliopsida</taxon>
        <taxon>eudicotyledons</taxon>
        <taxon>Gunneridae</taxon>
        <taxon>Pentapetalae</taxon>
        <taxon>rosids</taxon>
        <taxon>fabids</taxon>
        <taxon>Rosales</taxon>
        <taxon>Cannabaceae</taxon>
        <taxon>Cannabis</taxon>
    </lineage>
</organism>
<evidence type="ECO:0000256" key="9">
    <source>
        <dbReference type="ARBA" id="ARBA00076793"/>
    </source>
</evidence>
<feature type="region of interest" description="Disordered" evidence="11">
    <location>
        <begin position="216"/>
        <end position="244"/>
    </location>
</feature>
<keyword evidence="2" id="KW-0813">Transport</keyword>